<protein>
    <submittedName>
        <fullName evidence="3">Acyltransferase</fullName>
    </submittedName>
</protein>
<feature type="transmembrane region" description="Helical" evidence="1">
    <location>
        <begin position="29"/>
        <end position="49"/>
    </location>
</feature>
<evidence type="ECO:0000313" key="3">
    <source>
        <dbReference type="EMBL" id="KAB6079006.1"/>
    </source>
</evidence>
<accession>A0A4V1YDZ1</accession>
<reference evidence="3 4" key="1">
    <citation type="journal article" date="2019" name="Nat. Med.">
        <title>A library of human gut bacterial isolates paired with longitudinal multiomics data enables mechanistic microbiome research.</title>
        <authorList>
            <person name="Poyet M."/>
            <person name="Groussin M."/>
            <person name="Gibbons S.M."/>
            <person name="Avila-Pacheco J."/>
            <person name="Jiang X."/>
            <person name="Kearney S.M."/>
            <person name="Perrotta A.R."/>
            <person name="Berdy B."/>
            <person name="Zhao S."/>
            <person name="Lieberman T.D."/>
            <person name="Swanson P.K."/>
            <person name="Smith M."/>
            <person name="Roesemann S."/>
            <person name="Alexander J.E."/>
            <person name="Rich S.A."/>
            <person name="Livny J."/>
            <person name="Vlamakis H."/>
            <person name="Clish C."/>
            <person name="Bullock K."/>
            <person name="Deik A."/>
            <person name="Scott J."/>
            <person name="Pierce K.A."/>
            <person name="Xavier R.J."/>
            <person name="Alm E.J."/>
        </authorList>
    </citation>
    <scope>NUCLEOTIDE SEQUENCE [LARGE SCALE GENOMIC DNA]</scope>
    <source>
        <strain evidence="3 4">BIOML-A73</strain>
    </source>
</reference>
<name>A0A4V1YDZ1_9BACE</name>
<keyword evidence="1" id="KW-0812">Transmembrane</keyword>
<evidence type="ECO:0000256" key="1">
    <source>
        <dbReference type="SAM" id="Phobius"/>
    </source>
</evidence>
<feature type="transmembrane region" description="Helical" evidence="1">
    <location>
        <begin position="228"/>
        <end position="246"/>
    </location>
</feature>
<proteinExistence type="predicted"/>
<keyword evidence="1" id="KW-1133">Transmembrane helix</keyword>
<dbReference type="AlphaFoldDB" id="A0A4V1YDZ1"/>
<dbReference type="Proteomes" id="UP000474077">
    <property type="component" value="Unassembled WGS sequence"/>
</dbReference>
<dbReference type="InterPro" id="IPR002656">
    <property type="entry name" value="Acyl_transf_3_dom"/>
</dbReference>
<keyword evidence="3" id="KW-0012">Acyltransferase</keyword>
<keyword evidence="1" id="KW-0472">Membrane</keyword>
<dbReference type="EMBL" id="WDER01000079">
    <property type="protein sequence ID" value="KAB6079006.1"/>
    <property type="molecule type" value="Genomic_DNA"/>
</dbReference>
<organism evidence="3 4">
    <name type="scientific">Bacteroides xylanisolvens</name>
    <dbReference type="NCBI Taxonomy" id="371601"/>
    <lineage>
        <taxon>Bacteria</taxon>
        <taxon>Pseudomonadati</taxon>
        <taxon>Bacteroidota</taxon>
        <taxon>Bacteroidia</taxon>
        <taxon>Bacteroidales</taxon>
        <taxon>Bacteroidaceae</taxon>
        <taxon>Bacteroides</taxon>
    </lineage>
</organism>
<comment type="caution">
    <text evidence="3">The sequence shown here is derived from an EMBL/GenBank/DDBJ whole genome shotgun (WGS) entry which is preliminary data.</text>
</comment>
<feature type="transmembrane region" description="Helical" evidence="1">
    <location>
        <begin position="61"/>
        <end position="81"/>
    </location>
</feature>
<feature type="transmembrane region" description="Helical" evidence="1">
    <location>
        <begin position="203"/>
        <end position="222"/>
    </location>
</feature>
<feature type="domain" description="Acyltransferase 3" evidence="2">
    <location>
        <begin position="1"/>
        <end position="244"/>
    </location>
</feature>
<feature type="transmembrane region" description="Helical" evidence="1">
    <location>
        <begin position="87"/>
        <end position="117"/>
    </location>
</feature>
<gene>
    <name evidence="3" type="ORF">GA560_21235</name>
</gene>
<feature type="transmembrane region" description="Helical" evidence="1">
    <location>
        <begin position="129"/>
        <end position="150"/>
    </location>
</feature>
<feature type="transmembrane region" description="Helical" evidence="1">
    <location>
        <begin position="156"/>
        <end position="179"/>
    </location>
</feature>
<sequence>MALFMMISGYFFFNSMNRYNLASILKDKFLAFIVPSITYTCISVFLSIYIRNDWADCSQYIFDHLWFLKALFCCQIVAFVLRKTNYFWGGIIGVAFFYFFNRWQLNIMFPAFFLGMILRKYDIWWKEKVILLLFISLFIYVISIVIRHNYVDMSHIMRMITGLLVPLCGSLFIISLFYAMRNYIKNGRLTDTFAYWGTKTKELYILHGLLFEFGLMYVWKYIHFNSILFNLFWGPLLAVSLMWIIIRMNELLQKNRIANALLLGHFK</sequence>
<keyword evidence="3" id="KW-0808">Transferase</keyword>
<evidence type="ECO:0000259" key="2">
    <source>
        <dbReference type="Pfam" id="PF01757"/>
    </source>
</evidence>
<dbReference type="GO" id="GO:0016747">
    <property type="term" value="F:acyltransferase activity, transferring groups other than amino-acyl groups"/>
    <property type="evidence" value="ECO:0007669"/>
    <property type="project" value="InterPro"/>
</dbReference>
<evidence type="ECO:0000313" key="4">
    <source>
        <dbReference type="Proteomes" id="UP000474077"/>
    </source>
</evidence>
<dbReference type="Pfam" id="PF01757">
    <property type="entry name" value="Acyl_transf_3"/>
    <property type="match status" value="1"/>
</dbReference>